<organism evidence="5 6">
    <name type="scientific">Marinibaculum pumilum</name>
    <dbReference type="NCBI Taxonomy" id="1766165"/>
    <lineage>
        <taxon>Bacteria</taxon>
        <taxon>Pseudomonadati</taxon>
        <taxon>Pseudomonadota</taxon>
        <taxon>Alphaproteobacteria</taxon>
        <taxon>Rhodospirillales</taxon>
        <taxon>Rhodospirillaceae</taxon>
        <taxon>Marinibaculum</taxon>
    </lineage>
</organism>
<dbReference type="EMBL" id="JBHRTR010000028">
    <property type="protein sequence ID" value="MFC3228739.1"/>
    <property type="molecule type" value="Genomic_DNA"/>
</dbReference>
<keyword evidence="2" id="KW-0285">Flavoprotein</keyword>
<dbReference type="Pfam" id="PF01565">
    <property type="entry name" value="FAD_binding_4"/>
    <property type="match status" value="1"/>
</dbReference>
<dbReference type="InterPro" id="IPR016167">
    <property type="entry name" value="FAD-bd_PCMH_sub1"/>
</dbReference>
<evidence type="ECO:0000256" key="3">
    <source>
        <dbReference type="ARBA" id="ARBA00022827"/>
    </source>
</evidence>
<dbReference type="RefSeq" id="WP_379902146.1">
    <property type="nucleotide sequence ID" value="NZ_JBHRTR010000028.1"/>
</dbReference>
<keyword evidence="6" id="KW-1185">Reference proteome</keyword>
<dbReference type="Gene3D" id="3.30.70.3450">
    <property type="match status" value="1"/>
</dbReference>
<comment type="caution">
    <text evidence="5">The sequence shown here is derived from an EMBL/GenBank/DDBJ whole genome shotgun (WGS) entry which is preliminary data.</text>
</comment>
<dbReference type="SUPFAM" id="SSF55103">
    <property type="entry name" value="FAD-linked oxidases, C-terminal domain"/>
    <property type="match status" value="1"/>
</dbReference>
<dbReference type="InterPro" id="IPR004113">
    <property type="entry name" value="FAD-bd_oxidored_4_C"/>
</dbReference>
<comment type="similarity">
    <text evidence="1">Belongs to the FAD-binding oxidoreductase/transferase type 4 family.</text>
</comment>
<dbReference type="InterPro" id="IPR025650">
    <property type="entry name" value="Alkyl-DHAP_Synthase"/>
</dbReference>
<protein>
    <submittedName>
        <fullName evidence="5">FAD-binding oxidoreductase</fullName>
    </submittedName>
</protein>
<evidence type="ECO:0000256" key="1">
    <source>
        <dbReference type="ARBA" id="ARBA00008000"/>
    </source>
</evidence>
<feature type="domain" description="FAD-binding PCMH-type" evidence="4">
    <location>
        <begin position="93"/>
        <end position="275"/>
    </location>
</feature>
<name>A0ABV7L2G0_9PROT</name>
<evidence type="ECO:0000313" key="5">
    <source>
        <dbReference type="EMBL" id="MFC3228739.1"/>
    </source>
</evidence>
<dbReference type="Gene3D" id="3.30.43.10">
    <property type="entry name" value="Uridine Diphospho-n-acetylenolpyruvylglucosamine Reductase, domain 2"/>
    <property type="match status" value="1"/>
</dbReference>
<dbReference type="Gene3D" id="3.30.465.10">
    <property type="match status" value="1"/>
</dbReference>
<dbReference type="PROSITE" id="PS51387">
    <property type="entry name" value="FAD_PCMH"/>
    <property type="match status" value="1"/>
</dbReference>
<dbReference type="InterPro" id="IPR036318">
    <property type="entry name" value="FAD-bd_PCMH-like_sf"/>
</dbReference>
<accession>A0ABV7L2G0</accession>
<evidence type="ECO:0000313" key="6">
    <source>
        <dbReference type="Proteomes" id="UP001595528"/>
    </source>
</evidence>
<dbReference type="Proteomes" id="UP001595528">
    <property type="component" value="Unassembled WGS sequence"/>
</dbReference>
<dbReference type="InterPro" id="IPR016169">
    <property type="entry name" value="FAD-bd_PCMH_sub2"/>
</dbReference>
<sequence>MTARQRKFWGWGFEGEALSPEEHDWLLGVMHERFGDLPEPIPVPRLEEIVLRRPRVKPPAALAAIVSDSDADRIRHSYGQSFPDIARAFLRQFPEPPDLVAWPETADQVRQLVDWAGGAGVAVIPFGGGSSVCGGVEPDVGPAYAGTMSVDMTRMNRVLEVDKASRAALIQAGARGPEFDAELKTSGLTLRHFPQSYQMATLGGMIVTRSGGHFATLYTHIDEFVESVDLVSPGGTMQTRRLPGAGAGPDPNRWVSGSEGILGIVTQAWMRLQDVPKFRAAATVRFTDFYRAAGAVRAIVQSGLHPANCRLLDAQEAFFNGAGDGQHAILVLGFENADHPQDAKLERALEIARDLGGIADRPKGEAPQRSGAAEAWRTAFIRMPFWREVQVSYGILFDTFETACTWADFEDFHADVSREVKAAIKDASGQEGTLTCRFTHVYPDGPAPYFSFTCFPGKARMLEVWSQIKRAANAAVVRHGGTVTHHHAVGRDHRFGGYDAERPPVFATALAGAKGALDPKGVMNPGVLIDPPGAPHRPGGILETR</sequence>
<gene>
    <name evidence="5" type="ORF">ACFOGJ_15955</name>
</gene>
<keyword evidence="3" id="KW-0274">FAD</keyword>
<dbReference type="PANTHER" id="PTHR46568:SF1">
    <property type="entry name" value="ALKYLDIHYDROXYACETONEPHOSPHATE SYNTHASE, PEROXISOMAL"/>
    <property type="match status" value="1"/>
</dbReference>
<dbReference type="Gene3D" id="3.30.300.330">
    <property type="match status" value="1"/>
</dbReference>
<dbReference type="Pfam" id="PF02913">
    <property type="entry name" value="FAD-oxidase_C"/>
    <property type="match status" value="1"/>
</dbReference>
<dbReference type="SUPFAM" id="SSF56176">
    <property type="entry name" value="FAD-binding/transporter-associated domain-like"/>
    <property type="match status" value="1"/>
</dbReference>
<proteinExistence type="inferred from homology"/>
<dbReference type="InterPro" id="IPR006094">
    <property type="entry name" value="Oxid_FAD_bind_N"/>
</dbReference>
<evidence type="ECO:0000256" key="2">
    <source>
        <dbReference type="ARBA" id="ARBA00022630"/>
    </source>
</evidence>
<evidence type="ECO:0000259" key="4">
    <source>
        <dbReference type="PROSITE" id="PS51387"/>
    </source>
</evidence>
<dbReference type="PANTHER" id="PTHR46568">
    <property type="entry name" value="ALKYLDIHYDROXYACETONEPHOSPHATE SYNTHASE, PEROXISOMAL"/>
    <property type="match status" value="1"/>
</dbReference>
<reference evidence="6" key="1">
    <citation type="journal article" date="2019" name="Int. J. Syst. Evol. Microbiol.">
        <title>The Global Catalogue of Microorganisms (GCM) 10K type strain sequencing project: providing services to taxonomists for standard genome sequencing and annotation.</title>
        <authorList>
            <consortium name="The Broad Institute Genomics Platform"/>
            <consortium name="The Broad Institute Genome Sequencing Center for Infectious Disease"/>
            <person name="Wu L."/>
            <person name="Ma J."/>
        </authorList>
    </citation>
    <scope>NUCLEOTIDE SEQUENCE [LARGE SCALE GENOMIC DNA]</scope>
    <source>
        <strain evidence="6">KCTC 42964</strain>
    </source>
</reference>
<dbReference type="InterPro" id="IPR016164">
    <property type="entry name" value="FAD-linked_Oxase-like_C"/>
</dbReference>
<dbReference type="InterPro" id="IPR016166">
    <property type="entry name" value="FAD-bd_PCMH"/>
</dbReference>